<name>A0A212KK74_9BACT</name>
<dbReference type="AlphaFoldDB" id="A0A212KK74"/>
<protein>
    <submittedName>
        <fullName evidence="1">Uncharacterized protein</fullName>
    </submittedName>
</protein>
<evidence type="ECO:0000313" key="1">
    <source>
        <dbReference type="EMBL" id="SBW12136.1"/>
    </source>
</evidence>
<gene>
    <name evidence="1" type="ORF">KM92DES2_20344</name>
</gene>
<proteinExistence type="predicted"/>
<dbReference type="EMBL" id="FLUP01000002">
    <property type="protein sequence ID" value="SBW12136.1"/>
    <property type="molecule type" value="Genomic_DNA"/>
</dbReference>
<accession>A0A212KK74</accession>
<reference evidence="1" key="1">
    <citation type="submission" date="2016-04" db="EMBL/GenBank/DDBJ databases">
        <authorList>
            <person name="Evans L.H."/>
            <person name="Alamgir A."/>
            <person name="Owens N."/>
            <person name="Weber N.D."/>
            <person name="Virtaneva K."/>
            <person name="Barbian K."/>
            <person name="Babar A."/>
            <person name="Rosenke K."/>
        </authorList>
    </citation>
    <scope>NUCLEOTIDE SEQUENCE</scope>
    <source>
        <strain evidence="1">92-2</strain>
    </source>
</reference>
<organism evidence="1">
    <name type="scientific">uncultured Desulfovibrio sp</name>
    <dbReference type="NCBI Taxonomy" id="167968"/>
    <lineage>
        <taxon>Bacteria</taxon>
        <taxon>Pseudomonadati</taxon>
        <taxon>Thermodesulfobacteriota</taxon>
        <taxon>Desulfovibrionia</taxon>
        <taxon>Desulfovibrionales</taxon>
        <taxon>Desulfovibrionaceae</taxon>
        <taxon>Desulfovibrio</taxon>
        <taxon>environmental samples</taxon>
    </lineage>
</organism>
<sequence length="62" mass="7172">MPGSFRRKRALPGMRLSPLHHEIRFLHRDGTNECRLTGTGAFFLSRRRSETSPTLAGWWTAF</sequence>